<comment type="subcellular location">
    <subcellularLocation>
        <location evidence="2">Cell membrane</location>
        <topology evidence="2">Multi-pass membrane protein</topology>
    </subcellularLocation>
</comment>
<reference evidence="14" key="2">
    <citation type="submission" date="2024-04" db="EMBL/GenBank/DDBJ databases">
        <authorList>
            <person name="Chen Y."/>
            <person name="Shah S."/>
            <person name="Dougan E. K."/>
            <person name="Thang M."/>
            <person name="Chan C."/>
        </authorList>
    </citation>
    <scope>NUCLEOTIDE SEQUENCE [LARGE SCALE GENOMIC DNA]</scope>
</reference>
<feature type="transmembrane region" description="Helical" evidence="12">
    <location>
        <begin position="745"/>
        <end position="765"/>
    </location>
</feature>
<evidence type="ECO:0000256" key="10">
    <source>
        <dbReference type="ARBA" id="ARBA00030646"/>
    </source>
</evidence>
<dbReference type="PANTHER" id="PTHR23516:SF1">
    <property type="entry name" value="MOLYBDATE-ANION TRANSPORTER"/>
    <property type="match status" value="1"/>
</dbReference>
<keyword evidence="8" id="KW-0406">Ion transport</keyword>
<evidence type="ECO:0000256" key="3">
    <source>
        <dbReference type="ARBA" id="ARBA00021242"/>
    </source>
</evidence>
<dbReference type="EMBL" id="CAMXCT030002546">
    <property type="protein sequence ID" value="CAL4786118.1"/>
    <property type="molecule type" value="Genomic_DNA"/>
</dbReference>
<keyword evidence="7 12" id="KW-1133">Transmembrane helix</keyword>
<evidence type="ECO:0000256" key="2">
    <source>
        <dbReference type="ARBA" id="ARBA00004651"/>
    </source>
</evidence>
<feature type="transmembrane region" description="Helical" evidence="12">
    <location>
        <begin position="680"/>
        <end position="698"/>
    </location>
</feature>
<gene>
    <name evidence="13" type="ORF">C1SCF055_LOCUS25077</name>
</gene>
<keyword evidence="6 12" id="KW-0812">Transmembrane</keyword>
<dbReference type="EMBL" id="CAMXCT010002546">
    <property type="protein sequence ID" value="CAI3998806.1"/>
    <property type="molecule type" value="Genomic_DNA"/>
</dbReference>
<keyword evidence="15" id="KW-1185">Reference proteome</keyword>
<dbReference type="InterPro" id="IPR036259">
    <property type="entry name" value="MFS_trans_sf"/>
</dbReference>
<protein>
    <recommendedName>
        <fullName evidence="3">Molybdate-anion transporter</fullName>
    </recommendedName>
    <alternativeName>
        <fullName evidence="10">Major facilitator superfamily domain-containing protein 5</fullName>
    </alternativeName>
    <alternativeName>
        <fullName evidence="11">Molybdate transporter 2 homolog</fullName>
    </alternativeName>
</protein>
<organism evidence="13">
    <name type="scientific">Cladocopium goreaui</name>
    <dbReference type="NCBI Taxonomy" id="2562237"/>
    <lineage>
        <taxon>Eukaryota</taxon>
        <taxon>Sar</taxon>
        <taxon>Alveolata</taxon>
        <taxon>Dinophyceae</taxon>
        <taxon>Suessiales</taxon>
        <taxon>Symbiodiniaceae</taxon>
        <taxon>Cladocopium</taxon>
    </lineage>
</organism>
<sequence length="789" mass="88448">MAKACAQQALLRLTDVELVDLAAKRAQLASRTPKAPLLAKLWRGELQQRSTLTLHQASALLCSVLHLHRERDGDGLRGDLWHLSHRVVEAQEMLPALELLNAHALCYGAEVPSEVRELCGHLAKVVIGGRPAVARLAEALLALERLQVPLPRRSQQATDPVGRSSAVQRLCFACGAAPRGLAAAVARLWCAGAEMEELFRRMALALRVQLFWWRHGKAEEDARRFRERSIREFLNTRVDQWNRALWDVGVVQALQPHIDDELAQGLEPQELLRSLQLLEHLALLRAVRPPMWRAFMSALWKSREKWPQEDCVETVWLLTSILRRTPFQALVPLDLVAHATAHAGPTISHADPVETASMLLSLERLMAPHAFRQVLWQHQSLIRARLSDDTPAVLLGALARGGRSTSEMPPWWREEVLRPWGRHLRRLCRALRDFTVPFERRLPRAQYAQELLSFQLADLGLVWQAPLLRALGVVPASGEFARSAAREVLRQRRRTDTSSPWALRALGVLSWDLRCRGEGTGAMAGRKLVFTAARNMKAETDADRLLSVDLGYVERQAYGRLYRRHGDVERVALLEVLQILGERCVLNAHGSSAGTVELFVDRAICLSCLGVLAQFRAKVPGVKLRVSSFGDFARPPPVWRTVGRLLRDDALDTSLEEQSESHKNQERGVAIQSWRVRKRLQVVSALAVCAFALAGLCAGKSTHVCFMAFLIFEFCVGVYFPSIGTVKSELVPERIRATMYNMCRVPLNAVVVGLLLTNLTVIQCFRPGFGKINILEVERYGDEQVGEEV</sequence>
<dbReference type="Proteomes" id="UP001152797">
    <property type="component" value="Unassembled WGS sequence"/>
</dbReference>
<evidence type="ECO:0000256" key="5">
    <source>
        <dbReference type="ARBA" id="ARBA00022475"/>
    </source>
</evidence>
<dbReference type="EMBL" id="CAMXCT020002546">
    <property type="protein sequence ID" value="CAL1152181.1"/>
    <property type="molecule type" value="Genomic_DNA"/>
</dbReference>
<dbReference type="GO" id="GO:0015098">
    <property type="term" value="F:molybdate ion transmembrane transporter activity"/>
    <property type="evidence" value="ECO:0007669"/>
    <property type="project" value="InterPro"/>
</dbReference>
<dbReference type="AlphaFoldDB" id="A0A9P1CWS5"/>
<evidence type="ECO:0000256" key="4">
    <source>
        <dbReference type="ARBA" id="ARBA00022448"/>
    </source>
</evidence>
<evidence type="ECO:0000256" key="7">
    <source>
        <dbReference type="ARBA" id="ARBA00022989"/>
    </source>
</evidence>
<keyword evidence="4" id="KW-0813">Transport</keyword>
<dbReference type="GO" id="GO:0005886">
    <property type="term" value="C:plasma membrane"/>
    <property type="evidence" value="ECO:0007669"/>
    <property type="project" value="UniProtKB-SubCell"/>
</dbReference>
<evidence type="ECO:0000256" key="9">
    <source>
        <dbReference type="ARBA" id="ARBA00023136"/>
    </source>
</evidence>
<dbReference type="PANTHER" id="PTHR23516">
    <property type="entry name" value="SAM (S-ADENOSYL METHIONINE) TRANSPORTER"/>
    <property type="match status" value="1"/>
</dbReference>
<evidence type="ECO:0000313" key="15">
    <source>
        <dbReference type="Proteomes" id="UP001152797"/>
    </source>
</evidence>
<evidence type="ECO:0000313" key="14">
    <source>
        <dbReference type="EMBL" id="CAL1152181.1"/>
    </source>
</evidence>
<comment type="function">
    <text evidence="1">Mediates high-affinity intracellular uptake of the rare oligo-element molybdenum.</text>
</comment>
<proteinExistence type="predicted"/>
<keyword evidence="9 12" id="KW-0472">Membrane</keyword>
<name>A0A9P1CWS5_9DINO</name>
<evidence type="ECO:0000256" key="6">
    <source>
        <dbReference type="ARBA" id="ARBA00022692"/>
    </source>
</evidence>
<evidence type="ECO:0000256" key="11">
    <source>
        <dbReference type="ARBA" id="ARBA00032555"/>
    </source>
</evidence>
<dbReference type="InterPro" id="IPR008509">
    <property type="entry name" value="MOT2/MFSD5"/>
</dbReference>
<dbReference type="GO" id="GO:0006811">
    <property type="term" value="P:monoatomic ion transport"/>
    <property type="evidence" value="ECO:0007669"/>
    <property type="project" value="UniProtKB-KW"/>
</dbReference>
<evidence type="ECO:0000256" key="1">
    <source>
        <dbReference type="ARBA" id="ARBA00003019"/>
    </source>
</evidence>
<evidence type="ECO:0000256" key="12">
    <source>
        <dbReference type="SAM" id="Phobius"/>
    </source>
</evidence>
<dbReference type="SUPFAM" id="SSF103473">
    <property type="entry name" value="MFS general substrate transporter"/>
    <property type="match status" value="1"/>
</dbReference>
<evidence type="ECO:0000256" key="8">
    <source>
        <dbReference type="ARBA" id="ARBA00023065"/>
    </source>
</evidence>
<comment type="caution">
    <text evidence="13">The sequence shown here is derived from an EMBL/GenBank/DDBJ whole genome shotgun (WGS) entry which is preliminary data.</text>
</comment>
<reference evidence="13" key="1">
    <citation type="submission" date="2022-10" db="EMBL/GenBank/DDBJ databases">
        <authorList>
            <person name="Chen Y."/>
            <person name="Dougan E. K."/>
            <person name="Chan C."/>
            <person name="Rhodes N."/>
            <person name="Thang M."/>
        </authorList>
    </citation>
    <scope>NUCLEOTIDE SEQUENCE</scope>
</reference>
<evidence type="ECO:0000313" key="13">
    <source>
        <dbReference type="EMBL" id="CAI3998806.1"/>
    </source>
</evidence>
<keyword evidence="5" id="KW-1003">Cell membrane</keyword>
<feature type="transmembrane region" description="Helical" evidence="12">
    <location>
        <begin position="705"/>
        <end position="725"/>
    </location>
</feature>
<accession>A0A9P1CWS5</accession>
<dbReference type="OrthoDB" id="448132at2759"/>